<geneLocation type="plasmid" evidence="2">
    <name>pfdu301a</name>
</geneLocation>
<organism evidence="1 2">
    <name type="scientific">Priestia megaterium</name>
    <name type="common">Bacillus megaterium</name>
    <dbReference type="NCBI Taxonomy" id="1404"/>
    <lineage>
        <taxon>Bacteria</taxon>
        <taxon>Bacillati</taxon>
        <taxon>Bacillota</taxon>
        <taxon>Bacilli</taxon>
        <taxon>Bacillales</taxon>
        <taxon>Bacillaceae</taxon>
        <taxon>Priestia</taxon>
    </lineage>
</organism>
<proteinExistence type="predicted"/>
<evidence type="ECO:0000313" key="1">
    <source>
        <dbReference type="EMBL" id="QJX79909.1"/>
    </source>
</evidence>
<keyword evidence="1" id="KW-0614">Plasmid</keyword>
<evidence type="ECO:0000313" key="2">
    <source>
        <dbReference type="Proteomes" id="UP000501076"/>
    </source>
</evidence>
<name>A0A6M6E417_PRIMG</name>
<reference evidence="1 2" key="1">
    <citation type="submission" date="2019-10" db="EMBL/GenBank/DDBJ databases">
        <title>Complete genome sequences for adaption low water activity.</title>
        <authorList>
            <person name="Zhao L."/>
            <person name="Zhong J."/>
        </authorList>
    </citation>
    <scope>NUCLEOTIDE SEQUENCE [LARGE SCALE GENOMIC DNA]</scope>
    <source>
        <strain evidence="1 2">FDU301</strain>
        <plasmid evidence="2">pfdu301a</plasmid>
    </source>
</reference>
<accession>A0A6M6E417</accession>
<protein>
    <submittedName>
        <fullName evidence="1">Uncharacterized protein</fullName>
    </submittedName>
</protein>
<dbReference type="AlphaFoldDB" id="A0A6M6E417"/>
<gene>
    <name evidence="1" type="ORF">FDZ14_27800</name>
</gene>
<dbReference type="RefSeq" id="WP_171777891.1">
    <property type="nucleotide sequence ID" value="NZ_CP045273.1"/>
</dbReference>
<dbReference type="EMBL" id="CP045273">
    <property type="protein sequence ID" value="QJX79909.1"/>
    <property type="molecule type" value="Genomic_DNA"/>
</dbReference>
<sequence length="98" mass="11226">MNKKIEEIYSNLSGEGRSLAKLAEHYEAAITALEEQNRRTIAIDALAGIKPNLEEQAMFKETLYNIKRIIISELEKTVADIQHQGDKNWTKYYKDGVI</sequence>
<dbReference type="Proteomes" id="UP000501076">
    <property type="component" value="Plasmid pFDU301A"/>
</dbReference>